<sequence length="120" mass="13383">MLVGGCATELLITDIAAPEPRPTKDVDMVVDVASLADYYKIEEQLREFGFTQSMDDQGVICRWIKNAQQIMINGININHITAPIFIATKLDAFLSRGKADYLLNHDLEDLISVVDGREKS</sequence>
<evidence type="ECO:0000313" key="1">
    <source>
        <dbReference type="EMBL" id="VAX09705.1"/>
    </source>
</evidence>
<accession>A0A3B1BTQ1</accession>
<reference evidence="1" key="1">
    <citation type="submission" date="2018-06" db="EMBL/GenBank/DDBJ databases">
        <authorList>
            <person name="Zhirakovskaya E."/>
        </authorList>
    </citation>
    <scope>NUCLEOTIDE SEQUENCE</scope>
</reference>
<organism evidence="1">
    <name type="scientific">hydrothermal vent metagenome</name>
    <dbReference type="NCBI Taxonomy" id="652676"/>
    <lineage>
        <taxon>unclassified sequences</taxon>
        <taxon>metagenomes</taxon>
        <taxon>ecological metagenomes</taxon>
    </lineage>
</organism>
<dbReference type="EMBL" id="UOFY01000042">
    <property type="protein sequence ID" value="VAX09705.1"/>
    <property type="molecule type" value="Genomic_DNA"/>
</dbReference>
<evidence type="ECO:0008006" key="2">
    <source>
        <dbReference type="Google" id="ProtNLM"/>
    </source>
</evidence>
<gene>
    <name evidence="1" type="ORF">MNBD_GAMMA25-1231</name>
</gene>
<protein>
    <recommendedName>
        <fullName evidence="2">Nucleotidyltransferase family protein</fullName>
    </recommendedName>
</protein>
<proteinExistence type="predicted"/>
<dbReference type="AlphaFoldDB" id="A0A3B1BTQ1"/>
<name>A0A3B1BTQ1_9ZZZZ</name>